<dbReference type="RefSeq" id="WP_072561411.1">
    <property type="nucleotide sequence ID" value="NZ_CP017921.1"/>
</dbReference>
<dbReference type="PANTHER" id="PTHR13356:SF8">
    <property type="entry name" value="REPLICATION PROTEIN A"/>
    <property type="match status" value="1"/>
</dbReference>
<evidence type="ECO:0000313" key="3">
    <source>
        <dbReference type="EMBL" id="RNI09974.1"/>
    </source>
</evidence>
<dbReference type="GeneID" id="30583170"/>
<dbReference type="CDD" id="cd04491">
    <property type="entry name" value="SoSSB_OBF"/>
    <property type="match status" value="3"/>
</dbReference>
<dbReference type="OrthoDB" id="335252at2157"/>
<dbReference type="GO" id="GO:0003677">
    <property type="term" value="F:DNA binding"/>
    <property type="evidence" value="ECO:0007669"/>
    <property type="project" value="UniProtKB-KW"/>
</dbReference>
<gene>
    <name evidence="2" type="ORF">BHR79_05355</name>
    <name evidence="3" type="ORF">EFE40_04900</name>
    <name evidence="4" type="ORF">SAMN04515625_1301</name>
</gene>
<dbReference type="Proteomes" id="UP000198669">
    <property type="component" value="Unassembled WGS sequence"/>
</dbReference>
<evidence type="ECO:0000256" key="1">
    <source>
        <dbReference type="ARBA" id="ARBA00023125"/>
    </source>
</evidence>
<dbReference type="Proteomes" id="UP000267921">
    <property type="component" value="Unassembled WGS sequence"/>
</dbReference>
<evidence type="ECO:0000313" key="6">
    <source>
        <dbReference type="Proteomes" id="UP000198669"/>
    </source>
</evidence>
<accession>A0A1L3Q2B2</accession>
<keyword evidence="1" id="KW-0238">DNA-binding</keyword>
<dbReference type="InterPro" id="IPR051231">
    <property type="entry name" value="SOSS-B"/>
</dbReference>
<evidence type="ECO:0000313" key="5">
    <source>
        <dbReference type="Proteomes" id="UP000186879"/>
    </source>
</evidence>
<dbReference type="EMBL" id="CP017921">
    <property type="protein sequence ID" value="APH38973.1"/>
    <property type="molecule type" value="Genomic_DNA"/>
</dbReference>
<proteinExistence type="predicted"/>
<keyword evidence="5" id="KW-1185">Reference proteome</keyword>
<dbReference type="GO" id="GO:0010212">
    <property type="term" value="P:response to ionizing radiation"/>
    <property type="evidence" value="ECO:0007669"/>
    <property type="project" value="TreeGrafter"/>
</dbReference>
<reference evidence="3 7" key="3">
    <citation type="submission" date="2018-10" db="EMBL/GenBank/DDBJ databases">
        <title>Cultivation of a novel Methanohalophilus strain from Kebrit Deep of the Red Sea and a genomic comparison of members of the genus Methanohalophilus.</title>
        <authorList>
            <person name="Guan Y."/>
            <person name="Ngugi D.K."/>
            <person name="Stingl U."/>
        </authorList>
    </citation>
    <scope>NUCLEOTIDE SEQUENCE [LARGE SCALE GENOMIC DNA]</scope>
    <source>
        <strain evidence="3 7">DSM 3094</strain>
    </source>
</reference>
<sequence length="516" mass="57772">MEDIAKSIQTQFKDMGIEVPLEEIEERLDKLINKFKVPGNEARKNTVNVLLKQYNVDKNEFFNQSKPATMSNIADVKADQWVNVDIKVLQLWDNSNSSISQVGLVGDSTGRIKFIKWARDNLSEVEEGKSYRFSNVVVNEWNGKLELTLNRTSSIEPLATDIDAGSTSAGSPEECQVSDLNQENMWANLKAKVVQLWDNSNESISQVGILGDESGTIKFIKWSRDGLPDVEEGKSYLFSNVVVNEWNGKYEVTLNRTSSIEPLEEDIDTSFQPAGSAEDRSLSELRQENMWANIESKVVQLWDNSNDAISQVGILGDKTGTIKFIKWSRDDLPDVEEGRVYRFNNIVVNEWNGNYEVILNRTTTIEPLSEEIEVGANSFQGAMIDIQDGSGLIKRCPECNRALTKGACMEHGKVDGNYDLRIKAVLDNGETVQDVLLNREITEELTGITLEEAINLAADALDQTVVVSKMREDLVGKYYCVEGSLADRYLIAKSIEPLSTVDMEKIDELIADLEVA</sequence>
<dbReference type="AlphaFoldDB" id="A0A1L3Q2B2"/>
<dbReference type="EMBL" id="FNMU01000004">
    <property type="protein sequence ID" value="SDW64321.1"/>
    <property type="molecule type" value="Genomic_DNA"/>
</dbReference>
<dbReference type="SUPFAM" id="SSF50249">
    <property type="entry name" value="Nucleic acid-binding proteins"/>
    <property type="match status" value="4"/>
</dbReference>
<name>A0A1L3Q2B2_9EURY</name>
<dbReference type="InterPro" id="IPR012340">
    <property type="entry name" value="NA-bd_OB-fold"/>
</dbReference>
<dbReference type="Gene3D" id="2.40.50.140">
    <property type="entry name" value="Nucleic acid-binding proteins"/>
    <property type="match status" value="3"/>
</dbReference>
<evidence type="ECO:0000313" key="4">
    <source>
        <dbReference type="EMBL" id="SDW64321.1"/>
    </source>
</evidence>
<dbReference type="FunFam" id="2.40.50.140:FF:000301">
    <property type="entry name" value="Replication protein A"/>
    <property type="match status" value="3"/>
</dbReference>
<evidence type="ECO:0000313" key="7">
    <source>
        <dbReference type="Proteomes" id="UP000267921"/>
    </source>
</evidence>
<dbReference type="KEGG" id="mhaz:BHR79_05355"/>
<dbReference type="EMBL" id="RJJG01000003">
    <property type="protein sequence ID" value="RNI09974.1"/>
    <property type="molecule type" value="Genomic_DNA"/>
</dbReference>
<dbReference type="PANTHER" id="PTHR13356">
    <property type="entry name" value="OB FOLD NUCLEIC ACID BINDING PROTEIN-RELATED"/>
    <property type="match status" value="1"/>
</dbReference>
<evidence type="ECO:0000313" key="2">
    <source>
        <dbReference type="EMBL" id="APH38973.1"/>
    </source>
</evidence>
<reference evidence="4 6" key="2">
    <citation type="submission" date="2016-10" db="EMBL/GenBank/DDBJ databases">
        <authorList>
            <person name="de Groot N.N."/>
        </authorList>
    </citation>
    <scope>NUCLEOTIDE SEQUENCE [LARGE SCALE GENOMIC DNA]</scope>
    <source>
        <strain evidence="4 6">Z-7982</strain>
    </source>
</reference>
<reference evidence="2 5" key="1">
    <citation type="submission" date="2016-10" db="EMBL/GenBank/DDBJ databases">
        <title>Methanohalophilus halophilus.</title>
        <authorList>
            <person name="L'haridon S."/>
        </authorList>
    </citation>
    <scope>NUCLEOTIDE SEQUENCE [LARGE SCALE GENOMIC DNA]</scope>
    <source>
        <strain evidence="2 5">Z-7982</strain>
    </source>
</reference>
<protein>
    <submittedName>
        <fullName evidence="4">Replication factor A1</fullName>
    </submittedName>
    <submittedName>
        <fullName evidence="3">Replication protein A</fullName>
    </submittedName>
</protein>
<dbReference type="Proteomes" id="UP000186879">
    <property type="component" value="Chromosome"/>
</dbReference>
<organism evidence="2 5">
    <name type="scientific">Methanohalophilus halophilus</name>
    <dbReference type="NCBI Taxonomy" id="2177"/>
    <lineage>
        <taxon>Archaea</taxon>
        <taxon>Methanobacteriati</taxon>
        <taxon>Methanobacteriota</taxon>
        <taxon>Stenosarchaea group</taxon>
        <taxon>Methanomicrobia</taxon>
        <taxon>Methanosarcinales</taxon>
        <taxon>Methanosarcinaceae</taxon>
        <taxon>Methanohalophilus</taxon>
    </lineage>
</organism>
<dbReference type="STRING" id="2177.BHR79_05355"/>
<dbReference type="GO" id="GO:0000724">
    <property type="term" value="P:double-strand break repair via homologous recombination"/>
    <property type="evidence" value="ECO:0007669"/>
    <property type="project" value="TreeGrafter"/>
</dbReference>